<evidence type="ECO:0000313" key="3">
    <source>
        <dbReference type="Proteomes" id="UP001642409"/>
    </source>
</evidence>
<comment type="caution">
    <text evidence="1">The sequence shown here is derived from an EMBL/GenBank/DDBJ whole genome shotgun (WGS) entry which is preliminary data.</text>
</comment>
<reference evidence="2 3" key="2">
    <citation type="submission" date="2024-07" db="EMBL/GenBank/DDBJ databases">
        <authorList>
            <person name="Akdeniz Z."/>
        </authorList>
    </citation>
    <scope>NUCLEOTIDE SEQUENCE [LARGE SCALE GENOMIC DNA]</scope>
</reference>
<dbReference type="EMBL" id="CAXDID020000270">
    <property type="protein sequence ID" value="CAL6067942.1"/>
    <property type="molecule type" value="Genomic_DNA"/>
</dbReference>
<proteinExistence type="predicted"/>
<name>A0AA86N5P6_9EUKA</name>
<evidence type="ECO:0000313" key="1">
    <source>
        <dbReference type="EMBL" id="CAI9913313.1"/>
    </source>
</evidence>
<evidence type="ECO:0000313" key="2">
    <source>
        <dbReference type="EMBL" id="CAL6067942.1"/>
    </source>
</evidence>
<dbReference type="Proteomes" id="UP001642409">
    <property type="component" value="Unassembled WGS sequence"/>
</dbReference>
<protein>
    <submittedName>
        <fullName evidence="2">Hypothetical_protein</fullName>
    </submittedName>
</protein>
<reference evidence="1" key="1">
    <citation type="submission" date="2023-06" db="EMBL/GenBank/DDBJ databases">
        <authorList>
            <person name="Kurt Z."/>
        </authorList>
    </citation>
    <scope>NUCLEOTIDE SEQUENCE</scope>
</reference>
<keyword evidence="3" id="KW-1185">Reference proteome</keyword>
<dbReference type="AlphaFoldDB" id="A0AA86N5P6"/>
<sequence>MIENFKVPRLNPTSWCDVGKTRDVGSGITHLQYYMYKYLSITPANTNIITTTITLIIINLSEQQVKYQERYVYINKIEKIQVDIEQTEKIVKGCSIFVTHVQKKQKSIQRDFSQFFGKITTIFSYIQKIDLNNDQ</sequence>
<gene>
    <name evidence="2" type="ORF">HINF_LOCUS53266</name>
    <name evidence="1" type="ORF">HINF_LOCUS958</name>
</gene>
<accession>A0AA86N5P6</accession>
<organism evidence="1">
    <name type="scientific">Hexamita inflata</name>
    <dbReference type="NCBI Taxonomy" id="28002"/>
    <lineage>
        <taxon>Eukaryota</taxon>
        <taxon>Metamonada</taxon>
        <taxon>Diplomonadida</taxon>
        <taxon>Hexamitidae</taxon>
        <taxon>Hexamitinae</taxon>
        <taxon>Hexamita</taxon>
    </lineage>
</organism>
<dbReference type="EMBL" id="CATOUU010000022">
    <property type="protein sequence ID" value="CAI9913313.1"/>
    <property type="molecule type" value="Genomic_DNA"/>
</dbReference>